<protein>
    <submittedName>
        <fullName evidence="1">Uncharacterized protein</fullName>
    </submittedName>
</protein>
<reference evidence="1" key="1">
    <citation type="journal article" date="2023" name="Mol. Phylogenet. Evol.">
        <title>Genome-scale phylogeny and comparative genomics of the fungal order Sordariales.</title>
        <authorList>
            <person name="Hensen N."/>
            <person name="Bonometti L."/>
            <person name="Westerberg I."/>
            <person name="Brannstrom I.O."/>
            <person name="Guillou S."/>
            <person name="Cros-Aarteil S."/>
            <person name="Calhoun S."/>
            <person name="Haridas S."/>
            <person name="Kuo A."/>
            <person name="Mondo S."/>
            <person name="Pangilinan J."/>
            <person name="Riley R."/>
            <person name="LaButti K."/>
            <person name="Andreopoulos B."/>
            <person name="Lipzen A."/>
            <person name="Chen C."/>
            <person name="Yan M."/>
            <person name="Daum C."/>
            <person name="Ng V."/>
            <person name="Clum A."/>
            <person name="Steindorff A."/>
            <person name="Ohm R.A."/>
            <person name="Martin F."/>
            <person name="Silar P."/>
            <person name="Natvig D.O."/>
            <person name="Lalanne C."/>
            <person name="Gautier V."/>
            <person name="Ament-Velasquez S.L."/>
            <person name="Kruys A."/>
            <person name="Hutchinson M.I."/>
            <person name="Powell A.J."/>
            <person name="Barry K."/>
            <person name="Miller A.N."/>
            <person name="Grigoriev I.V."/>
            <person name="Debuchy R."/>
            <person name="Gladieux P."/>
            <person name="Hiltunen Thoren M."/>
            <person name="Johannesson H."/>
        </authorList>
    </citation>
    <scope>NUCLEOTIDE SEQUENCE</scope>
    <source>
        <strain evidence="1">CBS 118394</strain>
    </source>
</reference>
<comment type="caution">
    <text evidence="1">The sequence shown here is derived from an EMBL/GenBank/DDBJ whole genome shotgun (WGS) entry which is preliminary data.</text>
</comment>
<proteinExistence type="predicted"/>
<dbReference type="Proteomes" id="UP001283341">
    <property type="component" value="Unassembled WGS sequence"/>
</dbReference>
<evidence type="ECO:0000313" key="2">
    <source>
        <dbReference type="Proteomes" id="UP001283341"/>
    </source>
</evidence>
<dbReference type="EMBL" id="JAUEDM010000009">
    <property type="protein sequence ID" value="KAK3312343.1"/>
    <property type="molecule type" value="Genomic_DNA"/>
</dbReference>
<accession>A0AAE0HT10</accession>
<sequence length="228" mass="26573">MRHWLSEASKYHHDKIYALCGHVDDLNIRFDYTKPWAEVYTDFARSVLQPYGNLDIFSALTTNKRVSAKLPTWVPDWRVGSYKNNTLIYRHSVSCPQFSDDGRRVRVRGFILDTIIAASDIRPAKFTALQIVRRLIHWRDHIAQYCKTNKAYYRHTGQPVIDVFYDTITMNNVRGFLQDPPTDYSTFDKNLDVLKTRSTCLKDITDSGRNATWQAFVRSTDASPWKGR</sequence>
<dbReference type="PANTHER" id="PTHR24148">
    <property type="entry name" value="ANKYRIN REPEAT DOMAIN-CONTAINING PROTEIN 39 HOMOLOG-RELATED"/>
    <property type="match status" value="1"/>
</dbReference>
<organism evidence="1 2">
    <name type="scientific">Apodospora peruviana</name>
    <dbReference type="NCBI Taxonomy" id="516989"/>
    <lineage>
        <taxon>Eukaryota</taxon>
        <taxon>Fungi</taxon>
        <taxon>Dikarya</taxon>
        <taxon>Ascomycota</taxon>
        <taxon>Pezizomycotina</taxon>
        <taxon>Sordariomycetes</taxon>
        <taxon>Sordariomycetidae</taxon>
        <taxon>Sordariales</taxon>
        <taxon>Lasiosphaeriaceae</taxon>
        <taxon>Apodospora</taxon>
    </lineage>
</organism>
<dbReference type="PANTHER" id="PTHR24148:SF64">
    <property type="entry name" value="HETEROKARYON INCOMPATIBILITY DOMAIN-CONTAINING PROTEIN"/>
    <property type="match status" value="1"/>
</dbReference>
<keyword evidence="2" id="KW-1185">Reference proteome</keyword>
<dbReference type="InterPro" id="IPR052895">
    <property type="entry name" value="HetReg/Transcr_Mod"/>
</dbReference>
<name>A0AAE0HT10_9PEZI</name>
<dbReference type="AlphaFoldDB" id="A0AAE0HT10"/>
<evidence type="ECO:0000313" key="1">
    <source>
        <dbReference type="EMBL" id="KAK3312343.1"/>
    </source>
</evidence>
<gene>
    <name evidence="1" type="ORF">B0H66DRAFT_608613</name>
</gene>
<reference evidence="1" key="2">
    <citation type="submission" date="2023-06" db="EMBL/GenBank/DDBJ databases">
        <authorList>
            <consortium name="Lawrence Berkeley National Laboratory"/>
            <person name="Haridas S."/>
            <person name="Hensen N."/>
            <person name="Bonometti L."/>
            <person name="Westerberg I."/>
            <person name="Brannstrom I.O."/>
            <person name="Guillou S."/>
            <person name="Cros-Aarteil S."/>
            <person name="Calhoun S."/>
            <person name="Kuo A."/>
            <person name="Mondo S."/>
            <person name="Pangilinan J."/>
            <person name="Riley R."/>
            <person name="Labutti K."/>
            <person name="Andreopoulos B."/>
            <person name="Lipzen A."/>
            <person name="Chen C."/>
            <person name="Yanf M."/>
            <person name="Daum C."/>
            <person name="Ng V."/>
            <person name="Clum A."/>
            <person name="Steindorff A."/>
            <person name="Ohm R."/>
            <person name="Martin F."/>
            <person name="Silar P."/>
            <person name="Natvig D."/>
            <person name="Lalanne C."/>
            <person name="Gautier V."/>
            <person name="Ament-Velasquez S.L."/>
            <person name="Kruys A."/>
            <person name="Hutchinson M.I."/>
            <person name="Powell A.J."/>
            <person name="Barry K."/>
            <person name="Miller A.N."/>
            <person name="Grigoriev I.V."/>
            <person name="Debuchy R."/>
            <person name="Gladieux P."/>
            <person name="Thoren M.H."/>
            <person name="Johannesson H."/>
        </authorList>
    </citation>
    <scope>NUCLEOTIDE SEQUENCE</scope>
    <source>
        <strain evidence="1">CBS 118394</strain>
    </source>
</reference>